<dbReference type="CDD" id="cd00035">
    <property type="entry name" value="ChtBD1"/>
    <property type="match status" value="1"/>
</dbReference>
<feature type="domain" description="Chitin-binding type-1" evidence="11">
    <location>
        <begin position="468"/>
        <end position="515"/>
    </location>
</feature>
<feature type="signal peptide" evidence="10">
    <location>
        <begin position="1"/>
        <end position="18"/>
    </location>
</feature>
<feature type="region of interest" description="Disordered" evidence="9">
    <location>
        <begin position="355"/>
        <end position="399"/>
    </location>
</feature>
<comment type="cofactor">
    <cofactor evidence="1">
        <name>Co(2+)</name>
        <dbReference type="ChEBI" id="CHEBI:48828"/>
    </cofactor>
</comment>
<evidence type="ECO:0000256" key="8">
    <source>
        <dbReference type="PROSITE-ProRule" id="PRU00261"/>
    </source>
</evidence>
<name>A0A6A5WNM1_9PLEO</name>
<accession>A0A6A5WNM1</accession>
<keyword evidence="8" id="KW-1015">Disulfide bond</keyword>
<feature type="chain" id="PRO_5025620063" evidence="10">
    <location>
        <begin position="19"/>
        <end position="609"/>
    </location>
</feature>
<evidence type="ECO:0000256" key="6">
    <source>
        <dbReference type="ARBA" id="ARBA00023277"/>
    </source>
</evidence>
<evidence type="ECO:0000313" key="13">
    <source>
        <dbReference type="EMBL" id="KAF2003312.1"/>
    </source>
</evidence>
<dbReference type="InterPro" id="IPR001002">
    <property type="entry name" value="Chitin-bd_1"/>
</dbReference>
<feature type="domain" description="Chitin-binding type-1" evidence="11">
    <location>
        <begin position="64"/>
        <end position="110"/>
    </location>
</feature>
<feature type="region of interest" description="Disordered" evidence="9">
    <location>
        <begin position="531"/>
        <end position="561"/>
    </location>
</feature>
<keyword evidence="6" id="KW-0119">Carbohydrate metabolism</keyword>
<feature type="domain" description="Chitin-binding type-1" evidence="11">
    <location>
        <begin position="400"/>
        <end position="447"/>
    </location>
</feature>
<dbReference type="InterPro" id="IPR011330">
    <property type="entry name" value="Glyco_hydro/deAcase_b/a-brl"/>
</dbReference>
<dbReference type="Pfam" id="PF01522">
    <property type="entry name" value="Polysacc_deac_1"/>
    <property type="match status" value="1"/>
</dbReference>
<dbReference type="GO" id="GO:0005975">
    <property type="term" value="P:carbohydrate metabolic process"/>
    <property type="evidence" value="ECO:0007669"/>
    <property type="project" value="InterPro"/>
</dbReference>
<dbReference type="OrthoDB" id="407355at2759"/>
<feature type="disulfide bond" evidence="8">
    <location>
        <begin position="67"/>
        <end position="82"/>
    </location>
</feature>
<evidence type="ECO:0000259" key="11">
    <source>
        <dbReference type="PROSITE" id="PS50941"/>
    </source>
</evidence>
<evidence type="ECO:0000256" key="5">
    <source>
        <dbReference type="ARBA" id="ARBA00022801"/>
    </source>
</evidence>
<dbReference type="PROSITE" id="PS50941">
    <property type="entry name" value="CHIT_BIND_I_2"/>
    <property type="match status" value="3"/>
</dbReference>
<evidence type="ECO:0000256" key="2">
    <source>
        <dbReference type="ARBA" id="ARBA00022669"/>
    </source>
</evidence>
<dbReference type="CDD" id="cd11618">
    <property type="entry name" value="ChtBD1_1"/>
    <property type="match status" value="2"/>
</dbReference>
<dbReference type="Proteomes" id="UP000799779">
    <property type="component" value="Unassembled WGS sequence"/>
</dbReference>
<keyword evidence="2 8" id="KW-0147">Chitin-binding</keyword>
<evidence type="ECO:0000256" key="9">
    <source>
        <dbReference type="SAM" id="MobiDB-lite"/>
    </source>
</evidence>
<proteinExistence type="predicted"/>
<feature type="disulfide bond" evidence="8">
    <location>
        <begin position="420"/>
        <end position="434"/>
    </location>
</feature>
<dbReference type="PROSITE" id="PS51677">
    <property type="entry name" value="NODB"/>
    <property type="match status" value="1"/>
</dbReference>
<dbReference type="SUPFAM" id="SSF88713">
    <property type="entry name" value="Glycoside hydrolase/deacetylase"/>
    <property type="match status" value="1"/>
</dbReference>
<dbReference type="InterPro" id="IPR002509">
    <property type="entry name" value="NODB_dom"/>
</dbReference>
<keyword evidence="5" id="KW-0378">Hydrolase</keyword>
<evidence type="ECO:0000313" key="14">
    <source>
        <dbReference type="Proteomes" id="UP000799779"/>
    </source>
</evidence>
<dbReference type="PANTHER" id="PTHR46471">
    <property type="entry name" value="CHITIN DEACETYLASE"/>
    <property type="match status" value="1"/>
</dbReference>
<evidence type="ECO:0000256" key="4">
    <source>
        <dbReference type="ARBA" id="ARBA00022729"/>
    </source>
</evidence>
<feature type="domain" description="NodB homology" evidence="12">
    <location>
        <begin position="145"/>
        <end position="342"/>
    </location>
</feature>
<comment type="caution">
    <text evidence="8">Lacks conserved residue(s) required for the propagation of feature annotation.</text>
</comment>
<feature type="disulfide bond" evidence="8">
    <location>
        <begin position="76"/>
        <end position="88"/>
    </location>
</feature>
<dbReference type="SMART" id="SM00270">
    <property type="entry name" value="ChtBD1"/>
    <property type="match status" value="3"/>
</dbReference>
<dbReference type="PANTHER" id="PTHR46471:SF8">
    <property type="entry name" value="CHITIN DEACETYLASE"/>
    <property type="match status" value="1"/>
</dbReference>
<keyword evidence="4 10" id="KW-0732">Signal</keyword>
<dbReference type="GO" id="GO:0016810">
    <property type="term" value="F:hydrolase activity, acting on carbon-nitrogen (but not peptide) bonds"/>
    <property type="evidence" value="ECO:0007669"/>
    <property type="project" value="InterPro"/>
</dbReference>
<keyword evidence="7" id="KW-0170">Cobalt</keyword>
<dbReference type="Pfam" id="PF00187">
    <property type="entry name" value="Chitin_bind_1"/>
    <property type="match status" value="3"/>
</dbReference>
<evidence type="ECO:0000256" key="7">
    <source>
        <dbReference type="ARBA" id="ARBA00023285"/>
    </source>
</evidence>
<keyword evidence="14" id="KW-1185">Reference proteome</keyword>
<organism evidence="13 14">
    <name type="scientific">Amniculicola lignicola CBS 123094</name>
    <dbReference type="NCBI Taxonomy" id="1392246"/>
    <lineage>
        <taxon>Eukaryota</taxon>
        <taxon>Fungi</taxon>
        <taxon>Dikarya</taxon>
        <taxon>Ascomycota</taxon>
        <taxon>Pezizomycotina</taxon>
        <taxon>Dothideomycetes</taxon>
        <taxon>Pleosporomycetidae</taxon>
        <taxon>Pleosporales</taxon>
        <taxon>Amniculicolaceae</taxon>
        <taxon>Amniculicola</taxon>
    </lineage>
</organism>
<reference evidence="13" key="1">
    <citation type="journal article" date="2020" name="Stud. Mycol.">
        <title>101 Dothideomycetes genomes: a test case for predicting lifestyles and emergence of pathogens.</title>
        <authorList>
            <person name="Haridas S."/>
            <person name="Albert R."/>
            <person name="Binder M."/>
            <person name="Bloem J."/>
            <person name="Labutti K."/>
            <person name="Salamov A."/>
            <person name="Andreopoulos B."/>
            <person name="Baker S."/>
            <person name="Barry K."/>
            <person name="Bills G."/>
            <person name="Bluhm B."/>
            <person name="Cannon C."/>
            <person name="Castanera R."/>
            <person name="Culley D."/>
            <person name="Daum C."/>
            <person name="Ezra D."/>
            <person name="Gonzalez J."/>
            <person name="Henrissat B."/>
            <person name="Kuo A."/>
            <person name="Liang C."/>
            <person name="Lipzen A."/>
            <person name="Lutzoni F."/>
            <person name="Magnuson J."/>
            <person name="Mondo S."/>
            <person name="Nolan M."/>
            <person name="Ohm R."/>
            <person name="Pangilinan J."/>
            <person name="Park H.-J."/>
            <person name="Ramirez L."/>
            <person name="Alfaro M."/>
            <person name="Sun H."/>
            <person name="Tritt A."/>
            <person name="Yoshinaga Y."/>
            <person name="Zwiers L.-H."/>
            <person name="Turgeon B."/>
            <person name="Goodwin S."/>
            <person name="Spatafora J."/>
            <person name="Crous P."/>
            <person name="Grigoriev I."/>
        </authorList>
    </citation>
    <scope>NUCLEOTIDE SEQUENCE</scope>
    <source>
        <strain evidence="13">CBS 123094</strain>
    </source>
</reference>
<dbReference type="EMBL" id="ML977573">
    <property type="protein sequence ID" value="KAF2003312.1"/>
    <property type="molecule type" value="Genomic_DNA"/>
</dbReference>
<sequence>MRFSEIFAASSVATLVAAHGLPGAPKVFGAPEIFGKHNSRTIPRRNLHRGSHGAHLSARQGGVDGRCGAVANGASCAAGYCCSGQGWCGQTEDHCEAPDCQFEFGPACDANTWPNGTWLGNEARPQLNANISYGGEGIFECVNPGDVAITYDDGPYIYTSGVIDLFEAYKMKATFFITGVNIAKGSIDDPSTPWPAMISRMLANGHQIASHTWSHQDLSAISHNARLDQMVKNEMAFRNIFGKWPTYMRPPYSSCSARSGCQADMKALGYVVSYFDLDTDDYNNVTPDLIQNAKNRFANAINPSNSTKDRFLAIAHDIHQQTAQNLTVYMLDRLVAKGYRGVTMGECLGDPKANWYRTGNGGPRPSTAVPVSTPTSTSTSTRTSTSTGPSVTPTGPPTTDGTCGSANGGTNCIGFKLGECCSQHGWCGSTTNHCNAECQPLFGNCKGGAGATTSAPTATPSVGVPTSDGTCGPANNGKTCTGWKSGECCSQFGWCGSTTDHCNAACQPLFGKCSGSSSVSSASAVSSAVVSGSPSAASTPVTSKVTSPATSSASATPSNVSKDGSCGAGNMQTCIGYGSQQCCRFDGKCGSNLLACGLGCQEKFGKCMF</sequence>
<keyword evidence="3" id="KW-0479">Metal-binding</keyword>
<evidence type="ECO:0000256" key="3">
    <source>
        <dbReference type="ARBA" id="ARBA00022723"/>
    </source>
</evidence>
<evidence type="ECO:0000259" key="12">
    <source>
        <dbReference type="PROSITE" id="PS51677"/>
    </source>
</evidence>
<gene>
    <name evidence="13" type="ORF">P154DRAFT_461121</name>
</gene>
<protein>
    <submittedName>
        <fullName evidence="13">Carbohydrate esterase family 4 protein</fullName>
    </submittedName>
</protein>
<dbReference type="CDD" id="cd10951">
    <property type="entry name" value="CE4_ClCDA_like"/>
    <property type="match status" value="1"/>
</dbReference>
<dbReference type="GO" id="GO:0046872">
    <property type="term" value="F:metal ion binding"/>
    <property type="evidence" value="ECO:0007669"/>
    <property type="project" value="UniProtKB-KW"/>
</dbReference>
<dbReference type="GO" id="GO:0008061">
    <property type="term" value="F:chitin binding"/>
    <property type="evidence" value="ECO:0007669"/>
    <property type="project" value="UniProtKB-UniRule"/>
</dbReference>
<evidence type="ECO:0000256" key="10">
    <source>
        <dbReference type="SAM" id="SignalP"/>
    </source>
</evidence>
<dbReference type="Gene3D" id="3.30.60.10">
    <property type="entry name" value="Endochitinase-like"/>
    <property type="match status" value="3"/>
</dbReference>
<feature type="disulfide bond" evidence="8">
    <location>
        <begin position="488"/>
        <end position="502"/>
    </location>
</feature>
<evidence type="ECO:0000256" key="1">
    <source>
        <dbReference type="ARBA" id="ARBA00001941"/>
    </source>
</evidence>
<dbReference type="AlphaFoldDB" id="A0A6A5WNM1"/>
<feature type="compositionally biased region" description="Low complexity" evidence="9">
    <location>
        <begin position="363"/>
        <end position="399"/>
    </location>
</feature>
<dbReference type="Gene3D" id="3.20.20.370">
    <property type="entry name" value="Glycoside hydrolase/deacetylase"/>
    <property type="match status" value="1"/>
</dbReference>
<dbReference type="InterPro" id="IPR036861">
    <property type="entry name" value="Endochitinase-like_sf"/>
</dbReference>
<dbReference type="SUPFAM" id="SSF57016">
    <property type="entry name" value="Plant lectins/antimicrobial peptides"/>
    <property type="match status" value="3"/>
</dbReference>
<feature type="disulfide bond" evidence="8">
    <location>
        <begin position="81"/>
        <end position="95"/>
    </location>
</feature>